<dbReference type="EMBL" id="JASBNA010000003">
    <property type="protein sequence ID" value="KAK7693251.1"/>
    <property type="molecule type" value="Genomic_DNA"/>
</dbReference>
<organism evidence="3 4">
    <name type="scientific">Cerrena zonata</name>
    <dbReference type="NCBI Taxonomy" id="2478898"/>
    <lineage>
        <taxon>Eukaryota</taxon>
        <taxon>Fungi</taxon>
        <taxon>Dikarya</taxon>
        <taxon>Basidiomycota</taxon>
        <taxon>Agaricomycotina</taxon>
        <taxon>Agaricomycetes</taxon>
        <taxon>Polyporales</taxon>
        <taxon>Cerrenaceae</taxon>
        <taxon>Cerrena</taxon>
    </lineage>
</organism>
<dbReference type="PROSITE" id="PS50181">
    <property type="entry name" value="FBOX"/>
    <property type="match status" value="1"/>
</dbReference>
<dbReference type="InterPro" id="IPR036047">
    <property type="entry name" value="F-box-like_dom_sf"/>
</dbReference>
<keyword evidence="4" id="KW-1185">Reference proteome</keyword>
<sequence>MTSTRKKARINYTEWSSSSEEEEFQPYEPPQPVRAPNRRRKATLAGLPSLPVDLLHEIFSHLDPVDLLHLARSTKTFRSFLLNKNAIGIWKSAREHIEGLPPCPPYLSEPAYANLAFSPYCHECLTGNIQNVMWTFNVRYCNRCKNRLTVDSYMLGGRGGYAAGLTADMFCSTPGERRRVIYHKPEVEDIWQKWLALPDTETARTSFMEERQRLVEQIEIHANLCVKWHEARKHSRNEELQQMKQAKVEAVAEKLTALGWGEEVESMKPHYHGLSDHSLVRGVKRINDKTWQSIESGMVSFMKKCRKDRLVAARRKELSTRLVWLKEVVKAVSPALRTSESDYGPSFVDIALLPEIRDIAELPSSKTVTKEMFVALGEKLPELTQRWMLNAEERLEQIAREGLPSVSYEITPLILACTFFDCMACKKRDMQYRSVIGHDCLHQRYYSYCRDDDVSYFYQDIAMATDHCRPWSCQNLTIGRATKRAQAVIKACGLDPLKATHTELKELSPRLLCKTCSRPGVRMVMPWRTAVDHARTAHSGIEQEEAEWELVGDKEAEVVREMEGLHTEALYDDYYPHVLWSCARCTINLTRNLLLNQLLEHLRRSHGITNPTLQSKDLYPSSDSPDLIIRPVMVLSDKITITDLTDAELSAFTKGGGGIYDFKELDIQDPILTNNVDIPRLLKELFSWPSSSTSALAAP</sequence>
<dbReference type="InterPro" id="IPR001810">
    <property type="entry name" value="F-box_dom"/>
</dbReference>
<feature type="region of interest" description="Disordered" evidence="1">
    <location>
        <begin position="1"/>
        <end position="39"/>
    </location>
</feature>
<dbReference type="CDD" id="cd09917">
    <property type="entry name" value="F-box_SF"/>
    <property type="match status" value="1"/>
</dbReference>
<reference evidence="3 4" key="1">
    <citation type="submission" date="2022-09" db="EMBL/GenBank/DDBJ databases">
        <authorList>
            <person name="Palmer J.M."/>
        </authorList>
    </citation>
    <scope>NUCLEOTIDE SEQUENCE [LARGE SCALE GENOMIC DNA]</scope>
    <source>
        <strain evidence="3 4">DSM 7382</strain>
    </source>
</reference>
<protein>
    <recommendedName>
        <fullName evidence="2">F-box domain-containing protein</fullName>
    </recommendedName>
</protein>
<comment type="caution">
    <text evidence="3">The sequence shown here is derived from an EMBL/GenBank/DDBJ whole genome shotgun (WGS) entry which is preliminary data.</text>
</comment>
<dbReference type="AlphaFoldDB" id="A0AAW0GKR2"/>
<evidence type="ECO:0000259" key="2">
    <source>
        <dbReference type="PROSITE" id="PS50181"/>
    </source>
</evidence>
<dbReference type="SUPFAM" id="SSF81383">
    <property type="entry name" value="F-box domain"/>
    <property type="match status" value="1"/>
</dbReference>
<dbReference type="Gene3D" id="1.20.1280.50">
    <property type="match status" value="1"/>
</dbReference>
<dbReference type="Proteomes" id="UP001385951">
    <property type="component" value="Unassembled WGS sequence"/>
</dbReference>
<proteinExistence type="predicted"/>
<evidence type="ECO:0000256" key="1">
    <source>
        <dbReference type="SAM" id="MobiDB-lite"/>
    </source>
</evidence>
<evidence type="ECO:0000313" key="3">
    <source>
        <dbReference type="EMBL" id="KAK7693251.1"/>
    </source>
</evidence>
<feature type="domain" description="F-box" evidence="2">
    <location>
        <begin position="44"/>
        <end position="93"/>
    </location>
</feature>
<accession>A0AAW0GKR2</accession>
<evidence type="ECO:0000313" key="4">
    <source>
        <dbReference type="Proteomes" id="UP001385951"/>
    </source>
</evidence>
<name>A0AAW0GKR2_9APHY</name>
<gene>
    <name evidence="3" type="ORF">QCA50_002817</name>
</gene>
<dbReference type="Pfam" id="PF00646">
    <property type="entry name" value="F-box"/>
    <property type="match status" value="1"/>
</dbReference>